<evidence type="ECO:0000256" key="1">
    <source>
        <dbReference type="SAM" id="SignalP"/>
    </source>
</evidence>
<gene>
    <name evidence="2" type="ORF">V6N11_010817</name>
</gene>
<accession>A0ABR2S6L3</accession>
<reference evidence="2 3" key="1">
    <citation type="journal article" date="2024" name="G3 (Bethesda)">
        <title>Genome assembly of Hibiscus sabdariffa L. provides insights into metabolisms of medicinal natural products.</title>
        <authorList>
            <person name="Kim T."/>
        </authorList>
    </citation>
    <scope>NUCLEOTIDE SEQUENCE [LARGE SCALE GENOMIC DNA]</scope>
    <source>
        <strain evidence="2">TK-2024</strain>
        <tissue evidence="2">Old leaves</tissue>
    </source>
</reference>
<sequence length="89" mass="10320">MPFGIKILLWLLAGDRLLTNKERVRRRLTLDEPSLWCNRNTIIFYPATSMMLVEEAETDTALGVAFTDRALTLDYSIFEAERWGVLQEL</sequence>
<dbReference type="EMBL" id="JBBPBN010000016">
    <property type="protein sequence ID" value="KAK9020803.1"/>
    <property type="molecule type" value="Genomic_DNA"/>
</dbReference>
<feature type="chain" id="PRO_5046740931" evidence="1">
    <location>
        <begin position="20"/>
        <end position="89"/>
    </location>
</feature>
<dbReference type="Proteomes" id="UP001396334">
    <property type="component" value="Unassembled WGS sequence"/>
</dbReference>
<organism evidence="2 3">
    <name type="scientific">Hibiscus sabdariffa</name>
    <name type="common">roselle</name>
    <dbReference type="NCBI Taxonomy" id="183260"/>
    <lineage>
        <taxon>Eukaryota</taxon>
        <taxon>Viridiplantae</taxon>
        <taxon>Streptophyta</taxon>
        <taxon>Embryophyta</taxon>
        <taxon>Tracheophyta</taxon>
        <taxon>Spermatophyta</taxon>
        <taxon>Magnoliopsida</taxon>
        <taxon>eudicotyledons</taxon>
        <taxon>Gunneridae</taxon>
        <taxon>Pentapetalae</taxon>
        <taxon>rosids</taxon>
        <taxon>malvids</taxon>
        <taxon>Malvales</taxon>
        <taxon>Malvaceae</taxon>
        <taxon>Malvoideae</taxon>
        <taxon>Hibiscus</taxon>
    </lineage>
</organism>
<keyword evidence="1" id="KW-0732">Signal</keyword>
<name>A0ABR2S6L3_9ROSI</name>
<proteinExistence type="predicted"/>
<comment type="caution">
    <text evidence="2">The sequence shown here is derived from an EMBL/GenBank/DDBJ whole genome shotgun (WGS) entry which is preliminary data.</text>
</comment>
<feature type="signal peptide" evidence="1">
    <location>
        <begin position="1"/>
        <end position="19"/>
    </location>
</feature>
<keyword evidence="3" id="KW-1185">Reference proteome</keyword>
<evidence type="ECO:0000313" key="2">
    <source>
        <dbReference type="EMBL" id="KAK9020803.1"/>
    </source>
</evidence>
<protein>
    <submittedName>
        <fullName evidence="2">Uncharacterized protein</fullName>
    </submittedName>
</protein>
<evidence type="ECO:0000313" key="3">
    <source>
        <dbReference type="Proteomes" id="UP001396334"/>
    </source>
</evidence>